<evidence type="ECO:0000313" key="6">
    <source>
        <dbReference type="EMBL" id="GAA1966931.1"/>
    </source>
</evidence>
<name>A0ABN2RCA8_9PSEU</name>
<evidence type="ECO:0000256" key="3">
    <source>
        <dbReference type="ARBA" id="ARBA00022898"/>
    </source>
</evidence>
<evidence type="ECO:0000313" key="7">
    <source>
        <dbReference type="Proteomes" id="UP001501116"/>
    </source>
</evidence>
<dbReference type="Gene3D" id="3.40.640.10">
    <property type="entry name" value="Type I PLP-dependent aspartate aminotransferase-like (Major domain)"/>
    <property type="match status" value="1"/>
</dbReference>
<keyword evidence="4" id="KW-0045">Antibiotic biosynthesis</keyword>
<dbReference type="Proteomes" id="UP001501116">
    <property type="component" value="Unassembled WGS sequence"/>
</dbReference>
<reference evidence="6 7" key="1">
    <citation type="journal article" date="2019" name="Int. J. Syst. Evol. Microbiol.">
        <title>The Global Catalogue of Microorganisms (GCM) 10K type strain sequencing project: providing services to taxonomists for standard genome sequencing and annotation.</title>
        <authorList>
            <consortium name="The Broad Institute Genomics Platform"/>
            <consortium name="The Broad Institute Genome Sequencing Center for Infectious Disease"/>
            <person name="Wu L."/>
            <person name="Ma J."/>
        </authorList>
    </citation>
    <scope>NUCLEOTIDE SEQUENCE [LARGE SCALE GENOMIC DNA]</scope>
    <source>
        <strain evidence="6 7">JCM 14545</strain>
    </source>
</reference>
<dbReference type="PIRSF" id="PIRSF001434">
    <property type="entry name" value="CGS"/>
    <property type="match status" value="1"/>
</dbReference>
<evidence type="ECO:0000256" key="4">
    <source>
        <dbReference type="ARBA" id="ARBA00023194"/>
    </source>
</evidence>
<dbReference type="SUPFAM" id="SSF53383">
    <property type="entry name" value="PLP-dependent transferases"/>
    <property type="match status" value="1"/>
</dbReference>
<dbReference type="PANTHER" id="PTHR11808:SF15">
    <property type="entry name" value="CYSTATHIONINE GAMMA-LYASE"/>
    <property type="match status" value="1"/>
</dbReference>
<sequence>MKCGGGFVYRDRVDELSPRTLAIVAGRPHGPGEPLNTPIVPASTYGAGTDRAYARQNGTPTWEAFEEAIGALEGGHATAFASGIATLAAIVDVLPLGAKVAVPTFSYAGSRGLLAHEHERGRLVVSEIPPGNTNGWLDAAREADLVWLESPTNPTLDLIDIEAVTGAPARTARVVVDNTFATPLGRQPLKLGADVVVHSATKLIGGHSDLLLGVTIAADEELAKELRDSRSRNGATPGALEAWLALRGLRTLPVRLAEQASTAAKLADLLARHPAVTKVRYPGEGIMIGLELGSAEAADKVCASLALIRHATSLGGVESLVERRATMEGDRHVPPGLIRFSVGLEDPDDLWRDLERALSADA</sequence>
<dbReference type="Pfam" id="PF01053">
    <property type="entry name" value="Cys_Met_Meta_PP"/>
    <property type="match status" value="1"/>
</dbReference>
<comment type="cofactor">
    <cofactor evidence="1 5">
        <name>pyridoxal 5'-phosphate</name>
        <dbReference type="ChEBI" id="CHEBI:597326"/>
    </cofactor>
</comment>
<evidence type="ECO:0000256" key="2">
    <source>
        <dbReference type="ARBA" id="ARBA00009077"/>
    </source>
</evidence>
<keyword evidence="3 5" id="KW-0663">Pyridoxal phosphate</keyword>
<dbReference type="InterPro" id="IPR000277">
    <property type="entry name" value="Cys/Met-Metab_PyrdxlP-dep_enz"/>
</dbReference>
<keyword evidence="6" id="KW-0808">Transferase</keyword>
<keyword evidence="7" id="KW-1185">Reference proteome</keyword>
<comment type="caution">
    <text evidence="6">The sequence shown here is derived from an EMBL/GenBank/DDBJ whole genome shotgun (WGS) entry which is preliminary data.</text>
</comment>
<dbReference type="InterPro" id="IPR015422">
    <property type="entry name" value="PyrdxlP-dep_Trfase_small"/>
</dbReference>
<dbReference type="EMBL" id="BAAANN010000017">
    <property type="protein sequence ID" value="GAA1966931.1"/>
    <property type="molecule type" value="Genomic_DNA"/>
</dbReference>
<dbReference type="InterPro" id="IPR015421">
    <property type="entry name" value="PyrdxlP-dep_Trfase_major"/>
</dbReference>
<comment type="similarity">
    <text evidence="2 5">Belongs to the trans-sulfuration enzymes family.</text>
</comment>
<dbReference type="PANTHER" id="PTHR11808">
    <property type="entry name" value="TRANS-SULFURATION ENZYME FAMILY MEMBER"/>
    <property type="match status" value="1"/>
</dbReference>
<proteinExistence type="inferred from homology"/>
<gene>
    <name evidence="6" type="ORF">GCM10009754_44340</name>
</gene>
<evidence type="ECO:0000256" key="5">
    <source>
        <dbReference type="RuleBase" id="RU362118"/>
    </source>
</evidence>
<dbReference type="GO" id="GO:0016740">
    <property type="term" value="F:transferase activity"/>
    <property type="evidence" value="ECO:0007669"/>
    <property type="project" value="UniProtKB-KW"/>
</dbReference>
<protein>
    <submittedName>
        <fullName evidence="6">PLP-dependent transferase</fullName>
    </submittedName>
</protein>
<dbReference type="InterPro" id="IPR015424">
    <property type="entry name" value="PyrdxlP-dep_Trfase"/>
</dbReference>
<dbReference type="Gene3D" id="3.90.1150.10">
    <property type="entry name" value="Aspartate Aminotransferase, domain 1"/>
    <property type="match status" value="2"/>
</dbReference>
<organism evidence="6 7">
    <name type="scientific">Amycolatopsis minnesotensis</name>
    <dbReference type="NCBI Taxonomy" id="337894"/>
    <lineage>
        <taxon>Bacteria</taxon>
        <taxon>Bacillati</taxon>
        <taxon>Actinomycetota</taxon>
        <taxon>Actinomycetes</taxon>
        <taxon>Pseudonocardiales</taxon>
        <taxon>Pseudonocardiaceae</taxon>
        <taxon>Amycolatopsis</taxon>
    </lineage>
</organism>
<accession>A0ABN2RCA8</accession>
<evidence type="ECO:0000256" key="1">
    <source>
        <dbReference type="ARBA" id="ARBA00001933"/>
    </source>
</evidence>